<sequence>MANIKIQDVMVFVNGTSRFNNNAFDTVTVKTTIQTDEPITEDYYVPSGVNVTPGILDLLKLQNLEVTPFKASTLLSGTDDIQTQALNGNPSGTLEDAAKLLLLSILKKTPLVTIAGAVNTYELSYEYKIFPLAAIGLPDSYDFQIRVPFDGLGIVQGGRVEVTVVLPRFAEPDPNETKGIDLNGAEISEIFYEMPNVNRKAVTFAYQNDPLFTVRYQHTQGLQ</sequence>
<protein>
    <submittedName>
        <fullName evidence="1">Uncharacterized protein</fullName>
    </submittedName>
</protein>
<dbReference type="EMBL" id="WKKF01000014">
    <property type="protein sequence ID" value="MRX56591.1"/>
    <property type="molecule type" value="Genomic_DNA"/>
</dbReference>
<gene>
    <name evidence="1" type="ORF">GJU41_21830</name>
</gene>
<organism evidence="1 2">
    <name type="scientific">Metabacillus idriensis</name>
    <dbReference type="NCBI Taxonomy" id="324768"/>
    <lineage>
        <taxon>Bacteria</taxon>
        <taxon>Bacillati</taxon>
        <taxon>Bacillota</taxon>
        <taxon>Bacilli</taxon>
        <taxon>Bacillales</taxon>
        <taxon>Bacillaceae</taxon>
        <taxon>Metabacillus</taxon>
    </lineage>
</organism>
<comment type="caution">
    <text evidence="1">The sequence shown here is derived from an EMBL/GenBank/DDBJ whole genome shotgun (WGS) entry which is preliminary data.</text>
</comment>
<accession>A0A6I2MJ74</accession>
<dbReference type="Proteomes" id="UP000441585">
    <property type="component" value="Unassembled WGS sequence"/>
</dbReference>
<evidence type="ECO:0000313" key="1">
    <source>
        <dbReference type="EMBL" id="MRX56591.1"/>
    </source>
</evidence>
<dbReference type="AlphaFoldDB" id="A0A6I2MJ74"/>
<dbReference type="RefSeq" id="WP_154319571.1">
    <property type="nucleotide sequence ID" value="NZ_CAJGAA010000012.1"/>
</dbReference>
<proteinExistence type="predicted"/>
<name>A0A6I2MJ74_9BACI</name>
<reference evidence="1 2" key="1">
    <citation type="submission" date="2019-11" db="EMBL/GenBank/DDBJ databases">
        <title>Bacillus idriensis genome.</title>
        <authorList>
            <person name="Konopka E.N."/>
            <person name="Newman J.D."/>
        </authorList>
    </citation>
    <scope>NUCLEOTIDE SEQUENCE [LARGE SCALE GENOMIC DNA]</scope>
    <source>
        <strain evidence="1 2">DSM 19097</strain>
    </source>
</reference>
<keyword evidence="2" id="KW-1185">Reference proteome</keyword>
<evidence type="ECO:0000313" key="2">
    <source>
        <dbReference type="Proteomes" id="UP000441585"/>
    </source>
</evidence>